<proteinExistence type="inferred from homology"/>
<evidence type="ECO:0000256" key="3">
    <source>
        <dbReference type="ARBA" id="ARBA00014376"/>
    </source>
</evidence>
<dbReference type="InterPro" id="IPR001444">
    <property type="entry name" value="Flag_bb_rod_N"/>
</dbReference>
<dbReference type="EMBL" id="ABXP02000075">
    <property type="protein sequence ID" value="KKC29646.1"/>
    <property type="molecule type" value="Genomic_DNA"/>
</dbReference>
<dbReference type="InterPro" id="IPR006300">
    <property type="entry name" value="FlgB"/>
</dbReference>
<name>A0A0F5PMN4_9THEO</name>
<evidence type="ECO:0000256" key="2">
    <source>
        <dbReference type="ARBA" id="ARBA00009677"/>
    </source>
</evidence>
<organism evidence="8 9">
    <name type="scientific">Caldanaerobacter subterraneus subsp. pacificus DSM 12653</name>
    <dbReference type="NCBI Taxonomy" id="391606"/>
    <lineage>
        <taxon>Bacteria</taxon>
        <taxon>Bacillati</taxon>
        <taxon>Bacillota</taxon>
        <taxon>Clostridia</taxon>
        <taxon>Thermoanaerobacterales</taxon>
        <taxon>Thermoanaerobacteraceae</taxon>
        <taxon>Caldanaerobacter</taxon>
    </lineage>
</organism>
<accession>A0A0F5PMN4</accession>
<keyword evidence="8" id="KW-0969">Cilium</keyword>
<evidence type="ECO:0000256" key="1">
    <source>
        <dbReference type="ARBA" id="ARBA00004117"/>
    </source>
</evidence>
<dbReference type="Pfam" id="PF00460">
    <property type="entry name" value="Flg_bb_rod"/>
    <property type="match status" value="1"/>
</dbReference>
<keyword evidence="8" id="KW-0282">Flagellum</keyword>
<evidence type="ECO:0000259" key="7">
    <source>
        <dbReference type="Pfam" id="PF00460"/>
    </source>
</evidence>
<evidence type="ECO:0000256" key="5">
    <source>
        <dbReference type="ARBA" id="ARBA00024934"/>
    </source>
</evidence>
<dbReference type="PANTHER" id="PTHR30435">
    <property type="entry name" value="FLAGELLAR PROTEIN"/>
    <property type="match status" value="1"/>
</dbReference>
<evidence type="ECO:0000256" key="6">
    <source>
        <dbReference type="PIRNR" id="PIRNR002889"/>
    </source>
</evidence>
<dbReference type="InterPro" id="IPR019776">
    <property type="entry name" value="Flagellar_basal_body_rod_CS"/>
</dbReference>
<feature type="domain" description="Flagellar basal body rod protein N-terminal" evidence="7">
    <location>
        <begin position="16"/>
        <end position="42"/>
    </location>
</feature>
<keyword evidence="4 6" id="KW-0975">Bacterial flagellum</keyword>
<evidence type="ECO:0000313" key="8">
    <source>
        <dbReference type="EMBL" id="KKC29646.1"/>
    </source>
</evidence>
<dbReference type="GO" id="GO:0030694">
    <property type="term" value="C:bacterial-type flagellum basal body, rod"/>
    <property type="evidence" value="ECO:0007669"/>
    <property type="project" value="InterPro"/>
</dbReference>
<evidence type="ECO:0000256" key="4">
    <source>
        <dbReference type="ARBA" id="ARBA00023143"/>
    </source>
</evidence>
<comment type="similarity">
    <text evidence="2 6">Belongs to the flagella basal body rod proteins family.</text>
</comment>
<dbReference type="AlphaFoldDB" id="A0A0F5PMN4"/>
<protein>
    <recommendedName>
        <fullName evidence="3 6">Flagellar basal body rod protein FlgB</fullName>
    </recommendedName>
</protein>
<comment type="subcellular location">
    <subcellularLocation>
        <location evidence="1 6">Bacterial flagellum basal body</location>
    </subcellularLocation>
</comment>
<dbReference type="PANTHER" id="PTHR30435:SF12">
    <property type="entry name" value="FLAGELLAR BASAL BODY ROD PROTEIN FLGB"/>
    <property type="match status" value="1"/>
</dbReference>
<keyword evidence="8" id="KW-0966">Cell projection</keyword>
<dbReference type="GO" id="GO:0071978">
    <property type="term" value="P:bacterial-type flagellum-dependent swarming motility"/>
    <property type="evidence" value="ECO:0007669"/>
    <property type="project" value="TreeGrafter"/>
</dbReference>
<reference evidence="8 9" key="1">
    <citation type="submission" date="2008-07" db="EMBL/GenBank/DDBJ databases">
        <authorList>
            <person name="Gonzalez J."/>
            <person name="Sokolova T."/>
            <person name="Ferriera S."/>
            <person name="Johnson J."/>
            <person name="Kravitz S."/>
            <person name="Beeson K."/>
            <person name="Sutton G."/>
            <person name="Rogers Y.-H."/>
            <person name="Friedman R."/>
            <person name="Frazier M."/>
            <person name="Venter J.C."/>
        </authorList>
    </citation>
    <scope>NUCLEOTIDE SEQUENCE [LARGE SCALE GENOMIC DNA]</scope>
    <source>
        <strain evidence="8 9">DSM 12653</strain>
    </source>
</reference>
<dbReference type="NCBIfam" id="TIGR01396">
    <property type="entry name" value="FlgB"/>
    <property type="match status" value="1"/>
</dbReference>
<comment type="function">
    <text evidence="5 6">Structural component of flagellum, the bacterial motility apparatus. Part of the rod structure of flagellar basal body.</text>
</comment>
<evidence type="ECO:0000313" key="9">
    <source>
        <dbReference type="Proteomes" id="UP000010146"/>
    </source>
</evidence>
<dbReference type="PROSITE" id="PS00588">
    <property type="entry name" value="FLAGELLA_BB_ROD"/>
    <property type="match status" value="1"/>
</dbReference>
<dbReference type="Proteomes" id="UP000010146">
    <property type="component" value="Unassembled WGS sequence"/>
</dbReference>
<comment type="subunit">
    <text evidence="6">The basal body constitutes a major portion of the flagellar organelle and consists of a number of rings mounted on a central rod.</text>
</comment>
<comment type="caution">
    <text evidence="8">The sequence shown here is derived from an EMBL/GenBank/DDBJ whole genome shotgun (WGS) entry which is preliminary data.</text>
</comment>
<gene>
    <name evidence="8" type="ORF">CDSM653_01365</name>
</gene>
<dbReference type="PIRSF" id="PIRSF002889">
    <property type="entry name" value="Rod_FlgB"/>
    <property type="match status" value="1"/>
</dbReference>
<reference evidence="8 9" key="2">
    <citation type="journal article" date="2015" name="BMC Genomics">
        <title>Analysis of three genomes within the thermophilic bacterial species Caldanaerobacter subterraneus with a focus on carbon monoxide dehydrogenase evolution and hydrolase diversity.</title>
        <authorList>
            <person name="Sant'Anna F.H."/>
            <person name="Lebedinsky A.V."/>
            <person name="Sokolova T.G."/>
            <person name="Robb F.T."/>
            <person name="Gonzalez J.M."/>
        </authorList>
    </citation>
    <scope>NUCLEOTIDE SEQUENCE [LARGE SCALE GENOMIC DNA]</scope>
    <source>
        <strain evidence="8 9">DSM 12653</strain>
    </source>
</reference>
<reference evidence="9" key="3">
    <citation type="submission" date="2015-02" db="EMBL/GenBank/DDBJ databases">
        <title>Genome analysis of three genomes within the thermophilic hydrogenogenic bacterial species Caldanaerobacter subterraneus.</title>
        <authorList>
            <person name="Sant'Anna F.H."/>
            <person name="Lebedinsky A."/>
            <person name="Sokolova T."/>
            <person name="Robb F.T."/>
            <person name="Gonzalez J.M."/>
        </authorList>
    </citation>
    <scope>NUCLEOTIDE SEQUENCE [LARGE SCALE GENOMIC DNA]</scope>
    <source>
        <strain evidence="9">DSM 12653</strain>
    </source>
</reference>
<sequence length="138" mass="15526">MVEGGEKMWENIDLLAKGLYAATVRSNVIANNIANVDTPNFKRSEVKFEEILQEALNGNKLKGYITHPRHIPIGPPPIDSIKPEIYQVNTTSMRLDGNNVDIDYEMSQLAKNQLYYYALVQRVSGELNSIMTAVKDGR</sequence>